<organism evidence="1 2">
    <name type="scientific">Bradyrhizobium brasilense</name>
    <dbReference type="NCBI Taxonomy" id="1419277"/>
    <lineage>
        <taxon>Bacteria</taxon>
        <taxon>Pseudomonadati</taxon>
        <taxon>Pseudomonadota</taxon>
        <taxon>Alphaproteobacteria</taxon>
        <taxon>Hyphomicrobiales</taxon>
        <taxon>Nitrobacteraceae</taxon>
        <taxon>Bradyrhizobium</taxon>
    </lineage>
</organism>
<proteinExistence type="predicted"/>
<accession>A0A1G6YNT1</accession>
<reference evidence="1 2" key="1">
    <citation type="submission" date="2016-10" db="EMBL/GenBank/DDBJ databases">
        <authorList>
            <person name="de Groot N.N."/>
        </authorList>
    </citation>
    <scope>NUCLEOTIDE SEQUENCE [LARGE SCALE GENOMIC DNA]</scope>
    <source>
        <strain evidence="1 2">R5</strain>
    </source>
</reference>
<name>A0A1G6YNT1_9BRAD</name>
<evidence type="ECO:0000313" key="1">
    <source>
        <dbReference type="EMBL" id="SDD92048.1"/>
    </source>
</evidence>
<gene>
    <name evidence="1" type="ORF">SAMN05216337_101742</name>
</gene>
<evidence type="ECO:0000313" key="2">
    <source>
        <dbReference type="Proteomes" id="UP000199245"/>
    </source>
</evidence>
<protein>
    <submittedName>
        <fullName evidence="1">Bacteriocin-protection, YdeI or OmpD-Associated</fullName>
    </submittedName>
</protein>
<dbReference type="AlphaFoldDB" id="A0A1G6YNT1"/>
<dbReference type="Proteomes" id="UP000199245">
    <property type="component" value="Unassembled WGS sequence"/>
</dbReference>
<dbReference type="Pfam" id="PF13376">
    <property type="entry name" value="OmdA"/>
    <property type="match status" value="1"/>
</dbReference>
<dbReference type="EMBL" id="FMZW01000017">
    <property type="protein sequence ID" value="SDD92048.1"/>
    <property type="molecule type" value="Genomic_DNA"/>
</dbReference>
<sequence length="79" mass="9095">MTLKRPRAAMPASIRRELDATGLMQAFNARPPYQRNDYLHWIGRSVRTATRRKRIDQMLAELKAGGVYMGMAHRPSKPK</sequence>